<feature type="compositionally biased region" description="Polar residues" evidence="1">
    <location>
        <begin position="16"/>
        <end position="30"/>
    </location>
</feature>
<dbReference type="AlphaFoldDB" id="A0A7J6CAC9"/>
<feature type="region of interest" description="Disordered" evidence="1">
    <location>
        <begin position="1"/>
        <end position="30"/>
    </location>
</feature>
<dbReference type="EMBL" id="JAAMOB010000015">
    <property type="protein sequence ID" value="KAF4104257.1"/>
    <property type="molecule type" value="Genomic_DNA"/>
</dbReference>
<reference evidence="2 3" key="1">
    <citation type="submission" date="2020-04" db="EMBL/GenBank/DDBJ databases">
        <title>Chromosome-level genome assembly of a cyprinid fish Onychostoma macrolepis by integration of Nanopore Sequencing, Bionano and Hi-C technology.</title>
        <authorList>
            <person name="Wang D."/>
        </authorList>
    </citation>
    <scope>NUCLEOTIDE SEQUENCE [LARGE SCALE GENOMIC DNA]</scope>
    <source>
        <strain evidence="2">SWU-2019</strain>
        <tissue evidence="2">Muscle</tissue>
    </source>
</reference>
<keyword evidence="3" id="KW-1185">Reference proteome</keyword>
<feature type="compositionally biased region" description="Basic and acidic residues" evidence="1">
    <location>
        <begin position="1"/>
        <end position="10"/>
    </location>
</feature>
<proteinExistence type="predicted"/>
<accession>A0A7J6CAC9</accession>
<gene>
    <name evidence="2" type="ORF">G5714_015244</name>
</gene>
<evidence type="ECO:0000313" key="2">
    <source>
        <dbReference type="EMBL" id="KAF4104257.1"/>
    </source>
</evidence>
<sequence length="115" mass="12739">MRTQRADHCPRPSARTGPTTKEWSEAESGSPSLYVSWGANRQTGLSVVCMIFGPYVNTPNDLRPLRSEPNRTETITGGGLSKVCFQLMIPEGCGVCFLHCSFQLLYHTEISYHSS</sequence>
<name>A0A7J6CAC9_9TELE</name>
<organism evidence="2 3">
    <name type="scientific">Onychostoma macrolepis</name>
    <dbReference type="NCBI Taxonomy" id="369639"/>
    <lineage>
        <taxon>Eukaryota</taxon>
        <taxon>Metazoa</taxon>
        <taxon>Chordata</taxon>
        <taxon>Craniata</taxon>
        <taxon>Vertebrata</taxon>
        <taxon>Euteleostomi</taxon>
        <taxon>Actinopterygii</taxon>
        <taxon>Neopterygii</taxon>
        <taxon>Teleostei</taxon>
        <taxon>Ostariophysi</taxon>
        <taxon>Cypriniformes</taxon>
        <taxon>Cyprinidae</taxon>
        <taxon>Acrossocheilinae</taxon>
        <taxon>Onychostoma</taxon>
    </lineage>
</organism>
<evidence type="ECO:0000256" key="1">
    <source>
        <dbReference type="SAM" id="MobiDB-lite"/>
    </source>
</evidence>
<dbReference type="Proteomes" id="UP000579812">
    <property type="component" value="Unassembled WGS sequence"/>
</dbReference>
<protein>
    <submittedName>
        <fullName evidence="2">Uncharacterized protein</fullName>
    </submittedName>
</protein>
<evidence type="ECO:0000313" key="3">
    <source>
        <dbReference type="Proteomes" id="UP000579812"/>
    </source>
</evidence>
<comment type="caution">
    <text evidence="2">The sequence shown here is derived from an EMBL/GenBank/DDBJ whole genome shotgun (WGS) entry which is preliminary data.</text>
</comment>